<sequence length="431" mass="46948">MAPMSVPQTATAQDYRLLGLKPGAPDKAVKRAYRDLAKKWHPDRFAQRSPLERAQAEEKFKRLQEAYRRILEHPLAPEPEAEPKGEGGPSPFSGGSGSGAAEQPRNGRKSPGATRPREAPKDSAGRKRFFGFSDKKTAGRAAAVFAAAACITAAALWGLPTGLFEGYWGSRTVPAPLPVPPAREPVSVGTPNLAERLDDALKVQRDLLNREAARPVPPLPGDAARKSSFTLGSSQAEVLAVQGPPDKKIGSRWTYGLSEVRFRDGRVVGYDNFDGRLRVSLQKEPPSGEAPAFFTLGSTQEEVLRVQGTPTSVRGDRWTYGFSEVRFRDGRVVSYDNYFGNLKIRLLPSPDAVAAGPAPAGFFTIGSTPDDVLAVQGTPTSIRGNVWFYEFADVLFRDGRVRWVNDPDGRLRFVPLEALSRGPTPTPDDKR</sequence>
<name>A0A1M5CUK4_9BACT</name>
<evidence type="ECO:0000256" key="1">
    <source>
        <dbReference type="SAM" id="MobiDB-lite"/>
    </source>
</evidence>
<dbReference type="Pfam" id="PF00226">
    <property type="entry name" value="DnaJ"/>
    <property type="match status" value="1"/>
</dbReference>
<protein>
    <submittedName>
        <fullName evidence="3">DnaJ domain-containing protein</fullName>
    </submittedName>
</protein>
<evidence type="ECO:0000313" key="3">
    <source>
        <dbReference type="EMBL" id="SHF58430.1"/>
    </source>
</evidence>
<feature type="compositionally biased region" description="Basic and acidic residues" evidence="1">
    <location>
        <begin position="115"/>
        <end position="125"/>
    </location>
</feature>
<dbReference type="EMBL" id="FQVB01000021">
    <property type="protein sequence ID" value="SHF58430.1"/>
    <property type="molecule type" value="Genomic_DNA"/>
</dbReference>
<dbReference type="PANTHER" id="PTHR24074">
    <property type="entry name" value="CO-CHAPERONE PROTEIN DJLA"/>
    <property type="match status" value="1"/>
</dbReference>
<dbReference type="Proteomes" id="UP000184076">
    <property type="component" value="Unassembled WGS sequence"/>
</dbReference>
<reference evidence="4" key="1">
    <citation type="submission" date="2016-11" db="EMBL/GenBank/DDBJ databases">
        <authorList>
            <person name="Varghese N."/>
            <person name="Submissions S."/>
        </authorList>
    </citation>
    <scope>NUCLEOTIDE SEQUENCE [LARGE SCALE GENOMIC DNA]</scope>
    <source>
        <strain evidence="4">DSM 9756</strain>
    </source>
</reference>
<dbReference type="CDD" id="cd06257">
    <property type="entry name" value="DnaJ"/>
    <property type="match status" value="1"/>
</dbReference>
<dbReference type="SMART" id="SM00271">
    <property type="entry name" value="DnaJ"/>
    <property type="match status" value="1"/>
</dbReference>
<gene>
    <name evidence="3" type="ORF">SAMN02745206_02286</name>
</gene>
<feature type="region of interest" description="Disordered" evidence="1">
    <location>
        <begin position="39"/>
        <end position="58"/>
    </location>
</feature>
<evidence type="ECO:0000313" key="4">
    <source>
        <dbReference type="Proteomes" id="UP000184076"/>
    </source>
</evidence>
<dbReference type="AlphaFoldDB" id="A0A1M5CUK4"/>
<feature type="domain" description="J" evidence="2">
    <location>
        <begin position="13"/>
        <end position="75"/>
    </location>
</feature>
<keyword evidence="4" id="KW-1185">Reference proteome</keyword>
<dbReference type="RefSeq" id="WP_073039567.1">
    <property type="nucleotide sequence ID" value="NZ_FQVB01000021.1"/>
</dbReference>
<organism evidence="3 4">
    <name type="scientific">Desulfacinum infernum DSM 9756</name>
    <dbReference type="NCBI Taxonomy" id="1121391"/>
    <lineage>
        <taxon>Bacteria</taxon>
        <taxon>Pseudomonadati</taxon>
        <taxon>Thermodesulfobacteriota</taxon>
        <taxon>Syntrophobacteria</taxon>
        <taxon>Syntrophobacterales</taxon>
        <taxon>Syntrophobacteraceae</taxon>
        <taxon>Desulfacinum</taxon>
    </lineage>
</organism>
<feature type="region of interest" description="Disordered" evidence="1">
    <location>
        <begin position="69"/>
        <end position="128"/>
    </location>
</feature>
<proteinExistence type="predicted"/>
<dbReference type="STRING" id="1121391.SAMN02745206_02286"/>
<evidence type="ECO:0000259" key="2">
    <source>
        <dbReference type="PROSITE" id="PS50076"/>
    </source>
</evidence>
<dbReference type="InterPro" id="IPR001623">
    <property type="entry name" value="DnaJ_domain"/>
</dbReference>
<dbReference type="PROSITE" id="PS50076">
    <property type="entry name" value="DNAJ_2"/>
    <property type="match status" value="1"/>
</dbReference>
<dbReference type="InterPro" id="IPR050817">
    <property type="entry name" value="DjlA_DnaK_co-chaperone"/>
</dbReference>
<dbReference type="Gene3D" id="1.10.287.110">
    <property type="entry name" value="DnaJ domain"/>
    <property type="match status" value="1"/>
</dbReference>
<dbReference type="PRINTS" id="PR00625">
    <property type="entry name" value="JDOMAIN"/>
</dbReference>
<dbReference type="OrthoDB" id="9779889at2"/>
<dbReference type="SUPFAM" id="SSF46565">
    <property type="entry name" value="Chaperone J-domain"/>
    <property type="match status" value="1"/>
</dbReference>
<dbReference type="InterPro" id="IPR036869">
    <property type="entry name" value="J_dom_sf"/>
</dbReference>
<accession>A0A1M5CUK4</accession>